<gene>
    <name evidence="12" type="ORF">DMP12_13880</name>
</gene>
<feature type="domain" description="DEAD-box RNA helicase Q" evidence="11">
    <location>
        <begin position="2"/>
        <end position="30"/>
    </location>
</feature>
<dbReference type="PANTHER" id="PTHR47959:SF13">
    <property type="entry name" value="ATP-DEPENDENT RNA HELICASE RHLE"/>
    <property type="match status" value="1"/>
</dbReference>
<proteinExistence type="inferred from homology"/>
<dbReference type="InterPro" id="IPR050079">
    <property type="entry name" value="DEAD_box_RNA_helicase"/>
</dbReference>
<evidence type="ECO:0000256" key="2">
    <source>
        <dbReference type="ARBA" id="ARBA00022801"/>
    </source>
</evidence>
<feature type="domain" description="Helicase ATP-binding" evidence="9">
    <location>
        <begin position="33"/>
        <end position="205"/>
    </location>
</feature>
<comment type="similarity">
    <text evidence="5 7">Belongs to the DEAD box helicase family.</text>
</comment>
<dbReference type="SUPFAM" id="SSF52540">
    <property type="entry name" value="P-loop containing nucleoside triphosphate hydrolases"/>
    <property type="match status" value="1"/>
</dbReference>
<feature type="region of interest" description="Disordered" evidence="8">
    <location>
        <begin position="381"/>
        <end position="541"/>
    </location>
</feature>
<feature type="domain" description="Helicase C-terminal" evidence="10">
    <location>
        <begin position="231"/>
        <end position="376"/>
    </location>
</feature>
<dbReference type="InterPro" id="IPR000629">
    <property type="entry name" value="RNA-helicase_DEAD-box_CS"/>
</dbReference>
<evidence type="ECO:0000313" key="13">
    <source>
        <dbReference type="Proteomes" id="UP000285258"/>
    </source>
</evidence>
<dbReference type="GO" id="GO:0003676">
    <property type="term" value="F:nucleic acid binding"/>
    <property type="evidence" value="ECO:0007669"/>
    <property type="project" value="InterPro"/>
</dbReference>
<dbReference type="PROSITE" id="PS51194">
    <property type="entry name" value="HELICASE_CTER"/>
    <property type="match status" value="1"/>
</dbReference>
<evidence type="ECO:0000313" key="12">
    <source>
        <dbReference type="EMBL" id="ROT87948.1"/>
    </source>
</evidence>
<dbReference type="Proteomes" id="UP000285258">
    <property type="component" value="Unassembled WGS sequence"/>
</dbReference>
<evidence type="ECO:0000256" key="3">
    <source>
        <dbReference type="ARBA" id="ARBA00022806"/>
    </source>
</evidence>
<dbReference type="PROSITE" id="PS51195">
    <property type="entry name" value="Q_MOTIF"/>
    <property type="match status" value="1"/>
</dbReference>
<evidence type="ECO:0000259" key="9">
    <source>
        <dbReference type="PROSITE" id="PS51192"/>
    </source>
</evidence>
<evidence type="ECO:0000256" key="7">
    <source>
        <dbReference type="RuleBase" id="RU000492"/>
    </source>
</evidence>
<dbReference type="GO" id="GO:0005524">
    <property type="term" value="F:ATP binding"/>
    <property type="evidence" value="ECO:0007669"/>
    <property type="project" value="UniProtKB-KW"/>
</dbReference>
<feature type="compositionally biased region" description="Basic and acidic residues" evidence="8">
    <location>
        <begin position="403"/>
        <end position="418"/>
    </location>
</feature>
<organism evidence="12 13">
    <name type="scientific">Gordonibacter urolithinfaciens</name>
    <dbReference type="NCBI Taxonomy" id="1335613"/>
    <lineage>
        <taxon>Bacteria</taxon>
        <taxon>Bacillati</taxon>
        <taxon>Actinomycetota</taxon>
        <taxon>Coriobacteriia</taxon>
        <taxon>Eggerthellales</taxon>
        <taxon>Eggerthellaceae</taxon>
        <taxon>Gordonibacter</taxon>
    </lineage>
</organism>
<dbReference type="InterPro" id="IPR001650">
    <property type="entry name" value="Helicase_C-like"/>
</dbReference>
<dbReference type="Pfam" id="PF00271">
    <property type="entry name" value="Helicase_C"/>
    <property type="match status" value="1"/>
</dbReference>
<dbReference type="CDD" id="cd18787">
    <property type="entry name" value="SF2_C_DEAD"/>
    <property type="match status" value="1"/>
</dbReference>
<dbReference type="SMART" id="SM00490">
    <property type="entry name" value="HELICc"/>
    <property type="match status" value="1"/>
</dbReference>
<evidence type="ECO:0000256" key="1">
    <source>
        <dbReference type="ARBA" id="ARBA00022741"/>
    </source>
</evidence>
<comment type="caution">
    <text evidence="12">The sequence shown here is derived from an EMBL/GenBank/DDBJ whole genome shotgun (WGS) entry which is preliminary data.</text>
</comment>
<dbReference type="Gene3D" id="3.40.50.300">
    <property type="entry name" value="P-loop containing nucleotide triphosphate hydrolases"/>
    <property type="match status" value="2"/>
</dbReference>
<dbReference type="AlphaFoldDB" id="A0A423UGU9"/>
<evidence type="ECO:0000256" key="6">
    <source>
        <dbReference type="PROSITE-ProRule" id="PRU00552"/>
    </source>
</evidence>
<feature type="compositionally biased region" description="Gly residues" evidence="8">
    <location>
        <begin position="424"/>
        <end position="440"/>
    </location>
</feature>
<feature type="short sequence motif" description="Q motif" evidence="6">
    <location>
        <begin position="2"/>
        <end position="30"/>
    </location>
</feature>
<sequence>MKQFNELGLSPEVLDAVTRLGYETPTPVQEQAIPLVLEGRDLIAAAKTGTGKTAAFSLPALDGLGHAKGGQGPLMLVVTPTRELAQQIGEVCAAVAVSTHHRIATVVGGLSYEPQIQKLKHGTDVLIATPGRLVDLMDQGAARLGDVEVLVLDEADRMLDMGFLPSMRKIIGATPASRQTLLFSATIDRSIMGSVGKLLHDPAMVEIAHKGETADTVEQFIVRAPQTLKPALLKAVLAEKGHERVIVFARTRSRADATCRRLKKAGYTAEAIHSDRSQNQRRRALDNFMSGTTDVLVATDVLARGIDVESVDHVINYDLPTVPEDYVHRIGRTGRAGEEGWAISFVSPETEDALRDIQKLIKREIPEMEIASFDEQEALAEAAAHATRKAARTDPEIAQASREMAKRERKKERAREAAAEGAQDAGGRGQGRGAGAGGQGGRKRAAKKPAGVAGGQPTRQRPAQKGPKKPASGATAKAGKGQPTAQPSARKPAQGASGRPAQPKQQPAKGSSPAKSARGGSDLRPGRAHRADVAKRRGKQR</sequence>
<dbReference type="SMART" id="SM00487">
    <property type="entry name" value="DEXDc"/>
    <property type="match status" value="1"/>
</dbReference>
<accession>A0A423UGU9</accession>
<keyword evidence="2 7" id="KW-0378">Hydrolase</keyword>
<dbReference type="InterPro" id="IPR014001">
    <property type="entry name" value="Helicase_ATP-bd"/>
</dbReference>
<dbReference type="GO" id="GO:0005829">
    <property type="term" value="C:cytosol"/>
    <property type="evidence" value="ECO:0007669"/>
    <property type="project" value="TreeGrafter"/>
</dbReference>
<name>A0A423UGU9_9ACTN</name>
<dbReference type="PROSITE" id="PS51192">
    <property type="entry name" value="HELICASE_ATP_BIND_1"/>
    <property type="match status" value="1"/>
</dbReference>
<evidence type="ECO:0000256" key="5">
    <source>
        <dbReference type="ARBA" id="ARBA00038437"/>
    </source>
</evidence>
<dbReference type="Pfam" id="PF00270">
    <property type="entry name" value="DEAD"/>
    <property type="match status" value="1"/>
</dbReference>
<dbReference type="InterPro" id="IPR014014">
    <property type="entry name" value="RNA_helicase_DEAD_Q_motif"/>
</dbReference>
<dbReference type="CDD" id="cd00268">
    <property type="entry name" value="DEADc"/>
    <property type="match status" value="1"/>
</dbReference>
<keyword evidence="4 7" id="KW-0067">ATP-binding</keyword>
<dbReference type="InterPro" id="IPR011545">
    <property type="entry name" value="DEAD/DEAH_box_helicase_dom"/>
</dbReference>
<dbReference type="PANTHER" id="PTHR47959">
    <property type="entry name" value="ATP-DEPENDENT RNA HELICASE RHLE-RELATED"/>
    <property type="match status" value="1"/>
</dbReference>
<dbReference type="RefSeq" id="WP_096228286.1">
    <property type="nucleotide sequence ID" value="NZ_CP168029.1"/>
</dbReference>
<dbReference type="InterPro" id="IPR027417">
    <property type="entry name" value="P-loop_NTPase"/>
</dbReference>
<evidence type="ECO:0000256" key="8">
    <source>
        <dbReference type="SAM" id="MobiDB-lite"/>
    </source>
</evidence>
<dbReference type="PROSITE" id="PS00039">
    <property type="entry name" value="DEAD_ATP_HELICASE"/>
    <property type="match status" value="1"/>
</dbReference>
<evidence type="ECO:0000259" key="10">
    <source>
        <dbReference type="PROSITE" id="PS51194"/>
    </source>
</evidence>
<dbReference type="GO" id="GO:0016787">
    <property type="term" value="F:hydrolase activity"/>
    <property type="evidence" value="ECO:0007669"/>
    <property type="project" value="UniProtKB-KW"/>
</dbReference>
<keyword evidence="1 7" id="KW-0547">Nucleotide-binding</keyword>
<evidence type="ECO:0000256" key="4">
    <source>
        <dbReference type="ARBA" id="ARBA00022840"/>
    </source>
</evidence>
<dbReference type="InterPro" id="IPR044742">
    <property type="entry name" value="DEAD/DEAH_RhlB"/>
</dbReference>
<evidence type="ECO:0000259" key="11">
    <source>
        <dbReference type="PROSITE" id="PS51195"/>
    </source>
</evidence>
<dbReference type="GO" id="GO:0003724">
    <property type="term" value="F:RNA helicase activity"/>
    <property type="evidence" value="ECO:0007669"/>
    <property type="project" value="InterPro"/>
</dbReference>
<keyword evidence="3 7" id="KW-0347">Helicase</keyword>
<dbReference type="EMBL" id="QIBW01000028">
    <property type="protein sequence ID" value="ROT87948.1"/>
    <property type="molecule type" value="Genomic_DNA"/>
</dbReference>
<protein>
    <submittedName>
        <fullName evidence="12">DEAD/DEAH box helicase</fullName>
    </submittedName>
</protein>
<reference evidence="13" key="1">
    <citation type="submission" date="2018-05" db="EMBL/GenBank/DDBJ databases">
        <title>Genome Sequencing of selected type strains of the family Eggerthellaceae.</title>
        <authorList>
            <person name="Danylec N."/>
            <person name="Stoll D.A."/>
            <person name="Doetsch A."/>
            <person name="Huch M."/>
        </authorList>
    </citation>
    <scope>NUCLEOTIDE SEQUENCE [LARGE SCALE GENOMIC DNA]</scope>
    <source>
        <strain evidence="13">DSM 27213</strain>
    </source>
</reference>